<keyword evidence="1" id="KW-1185">Reference proteome</keyword>
<evidence type="ECO:0000313" key="2">
    <source>
        <dbReference type="WBParaSite" id="L893_g15079.t1"/>
    </source>
</evidence>
<protein>
    <submittedName>
        <fullName evidence="2">Ribosomal_L18A domain-containing protein</fullName>
    </submittedName>
</protein>
<dbReference type="WBParaSite" id="L893_g15079.t1">
    <property type="protein sequence ID" value="L893_g15079.t1"/>
    <property type="gene ID" value="L893_g15079"/>
</dbReference>
<proteinExistence type="predicted"/>
<sequence length="215" mass="25038">MWRPVVFGALIRPDVVSTVFDSLRRNRRAATVLNRAFDQHHEYSCTPVLGPLLHFWSENSDKLRGKYLLLEADRGCLVQEFLKFISPTFKKFDDSTQNLPFRRCIVTPCPKTAGRRIKTKTKTTPCTKTAGRGTKTKYVLPICSKRKFDCIDKRRHLFFKEASPVYQFKEEKRYPQPKLYFSFETAATKGSKRCHTNCYDLSFMQDVRSLCVLFA</sequence>
<accession>A0A1I7YCW7</accession>
<organism evidence="1 2">
    <name type="scientific">Steinernema glaseri</name>
    <dbReference type="NCBI Taxonomy" id="37863"/>
    <lineage>
        <taxon>Eukaryota</taxon>
        <taxon>Metazoa</taxon>
        <taxon>Ecdysozoa</taxon>
        <taxon>Nematoda</taxon>
        <taxon>Chromadorea</taxon>
        <taxon>Rhabditida</taxon>
        <taxon>Tylenchina</taxon>
        <taxon>Panagrolaimomorpha</taxon>
        <taxon>Strongyloidoidea</taxon>
        <taxon>Steinernematidae</taxon>
        <taxon>Steinernema</taxon>
    </lineage>
</organism>
<dbReference type="Proteomes" id="UP000095287">
    <property type="component" value="Unplaced"/>
</dbReference>
<evidence type="ECO:0000313" key="1">
    <source>
        <dbReference type="Proteomes" id="UP000095287"/>
    </source>
</evidence>
<name>A0A1I7YCW7_9BILA</name>
<reference evidence="2" key="1">
    <citation type="submission" date="2016-11" db="UniProtKB">
        <authorList>
            <consortium name="WormBaseParasite"/>
        </authorList>
    </citation>
    <scope>IDENTIFICATION</scope>
</reference>
<dbReference type="AlphaFoldDB" id="A0A1I7YCW7"/>